<dbReference type="Proteomes" id="UP000323632">
    <property type="component" value="Unassembled WGS sequence"/>
</dbReference>
<dbReference type="PROSITE" id="PS51257">
    <property type="entry name" value="PROKAR_LIPOPROTEIN"/>
    <property type="match status" value="1"/>
</dbReference>
<gene>
    <name evidence="1" type="ORF">F0919_13520</name>
</gene>
<proteinExistence type="predicted"/>
<dbReference type="AlphaFoldDB" id="A0A5M6CEG2"/>
<keyword evidence="2" id="KW-1185">Reference proteome</keyword>
<name>A0A5M6CEG2_9BACT</name>
<evidence type="ECO:0008006" key="3">
    <source>
        <dbReference type="Google" id="ProtNLM"/>
    </source>
</evidence>
<accession>A0A5M6CEG2</accession>
<organism evidence="1 2">
    <name type="scientific">Taibaiella lutea</name>
    <dbReference type="NCBI Taxonomy" id="2608001"/>
    <lineage>
        <taxon>Bacteria</taxon>
        <taxon>Pseudomonadati</taxon>
        <taxon>Bacteroidota</taxon>
        <taxon>Chitinophagia</taxon>
        <taxon>Chitinophagales</taxon>
        <taxon>Chitinophagaceae</taxon>
        <taxon>Taibaiella</taxon>
    </lineage>
</organism>
<sequence>MKGLIIVLIAVLVGLTSCNNYKEVKNDKLKGAFIMNSASTFKGYYYEGSDDSYHYFESKWDFMRDDYFKISIGKFTIKDKYKFKFGDKELRIDLFKENNELFGENEFYNLYVVNSRL</sequence>
<dbReference type="RefSeq" id="WP_150033301.1">
    <property type="nucleotide sequence ID" value="NZ_VWSH01000003.1"/>
</dbReference>
<dbReference type="EMBL" id="VWSH01000003">
    <property type="protein sequence ID" value="KAA5533554.1"/>
    <property type="molecule type" value="Genomic_DNA"/>
</dbReference>
<comment type="caution">
    <text evidence="1">The sequence shown here is derived from an EMBL/GenBank/DDBJ whole genome shotgun (WGS) entry which is preliminary data.</text>
</comment>
<reference evidence="1 2" key="1">
    <citation type="submission" date="2019-09" db="EMBL/GenBank/DDBJ databases">
        <title>Genome sequence and assembly of Taibaiella sp.</title>
        <authorList>
            <person name="Chhetri G."/>
        </authorList>
    </citation>
    <scope>NUCLEOTIDE SEQUENCE [LARGE SCALE GENOMIC DNA]</scope>
    <source>
        <strain evidence="1 2">KVB11</strain>
    </source>
</reference>
<evidence type="ECO:0000313" key="1">
    <source>
        <dbReference type="EMBL" id="KAA5533554.1"/>
    </source>
</evidence>
<evidence type="ECO:0000313" key="2">
    <source>
        <dbReference type="Proteomes" id="UP000323632"/>
    </source>
</evidence>
<protein>
    <recommendedName>
        <fullName evidence="3">Lipoprotein</fullName>
    </recommendedName>
</protein>